<dbReference type="AlphaFoldDB" id="U7UTF8"/>
<proteinExistence type="predicted"/>
<organism evidence="3 4">
    <name type="scientific">Megasphaera vaginalis</name>
    <name type="common">ex Srinivasan et al. 2021</name>
    <dbReference type="NCBI Taxonomy" id="1111454"/>
    <lineage>
        <taxon>Bacteria</taxon>
        <taxon>Bacillati</taxon>
        <taxon>Bacillota</taxon>
        <taxon>Negativicutes</taxon>
        <taxon>Veillonellales</taxon>
        <taxon>Veillonellaceae</taxon>
        <taxon>Megasphaera</taxon>
    </lineage>
</organism>
<dbReference type="InterPro" id="IPR046322">
    <property type="entry name" value="DUF4931"/>
</dbReference>
<keyword evidence="4" id="KW-1185">Reference proteome</keyword>
<dbReference type="InterPro" id="IPR036265">
    <property type="entry name" value="HIT-like_sf"/>
</dbReference>
<dbReference type="eggNOG" id="COG1085">
    <property type="taxonomic scope" value="Bacteria"/>
</dbReference>
<protein>
    <recommendedName>
        <fullName evidence="5">DUF4931 domain-containing protein</fullName>
    </recommendedName>
</protein>
<name>U7UTF8_9FIRM</name>
<dbReference type="InterPro" id="IPR049285">
    <property type="entry name" value="DUF4931_C"/>
</dbReference>
<evidence type="ECO:0008006" key="5">
    <source>
        <dbReference type="Google" id="ProtNLM"/>
    </source>
</evidence>
<dbReference type="Gene3D" id="3.30.428.10">
    <property type="entry name" value="HIT-like"/>
    <property type="match status" value="1"/>
</dbReference>
<accession>U7UTF8</accession>
<evidence type="ECO:0000313" key="3">
    <source>
        <dbReference type="EMBL" id="ERT61738.1"/>
    </source>
</evidence>
<comment type="caution">
    <text evidence="3">The sequence shown here is derived from an EMBL/GenBank/DDBJ whole genome shotgun (WGS) entry which is preliminary data.</text>
</comment>
<dbReference type="Pfam" id="PF20956">
    <property type="entry name" value="DUF4931_C"/>
    <property type="match status" value="1"/>
</dbReference>
<feature type="domain" description="DUF4931" evidence="2">
    <location>
        <begin position="140"/>
        <end position="246"/>
    </location>
</feature>
<dbReference type="RefSeq" id="WP_023053028.1">
    <property type="nucleotide sequence ID" value="NZ_AWXA01000008.1"/>
</dbReference>
<dbReference type="SUPFAM" id="SSF54197">
    <property type="entry name" value="HIT-like"/>
    <property type="match status" value="1"/>
</dbReference>
<reference evidence="3 4" key="1">
    <citation type="submission" date="2013-09" db="EMBL/GenBank/DDBJ databases">
        <authorList>
            <person name="Durkin A.S."/>
            <person name="Haft D.R."/>
            <person name="McCorrison J."/>
            <person name="Torralba M."/>
            <person name="Gillis M."/>
            <person name="Haft D.H."/>
            <person name="Methe B."/>
            <person name="Sutton G."/>
            <person name="Nelson K.E."/>
        </authorList>
    </citation>
    <scope>NUCLEOTIDE SEQUENCE [LARGE SCALE GENOMIC DNA]</scope>
    <source>
        <strain evidence="3 4">BV3C16-1</strain>
    </source>
</reference>
<evidence type="ECO:0000259" key="1">
    <source>
        <dbReference type="Pfam" id="PF16285"/>
    </source>
</evidence>
<sequence>MSHDLSKHIIEYNLDLGRTKPDTVHRDASYCPFCDVANLKNILDRRGHMIWLENAYPVLKEAWQTLIIETDDCDADFATYTPEYALALLEFSLEKWRQVKDMGRFRSVLFYRNHGYMSGGTIRHPHSQIVGLEQYDYHHDISPQHLHGHPIMTAKELEINLSDAPLIGFYEVNLILKDEGALPYFVRSMQATALYFIRSFASFNDSYNIFYYDFPGDASLYVKIVPRFLTNPMFVGYKVPQVANKEHVARFIKDFRTHLSQGKD</sequence>
<dbReference type="Proteomes" id="UP000017090">
    <property type="component" value="Unassembled WGS sequence"/>
</dbReference>
<gene>
    <name evidence="3" type="ORF">HMPREF1250_2249</name>
</gene>
<dbReference type="OrthoDB" id="1803128at2"/>
<dbReference type="STRING" id="1111454.HMPREF1250_2249"/>
<feature type="domain" description="DUF4931" evidence="1">
    <location>
        <begin position="12"/>
        <end position="134"/>
    </location>
</feature>
<dbReference type="EMBL" id="AWXA01000008">
    <property type="protein sequence ID" value="ERT61738.1"/>
    <property type="molecule type" value="Genomic_DNA"/>
</dbReference>
<evidence type="ECO:0000259" key="2">
    <source>
        <dbReference type="Pfam" id="PF20956"/>
    </source>
</evidence>
<dbReference type="PATRIC" id="fig|1111454.3.peg.586"/>
<dbReference type="Pfam" id="PF16285">
    <property type="entry name" value="DUF4931_N"/>
    <property type="match status" value="1"/>
</dbReference>
<evidence type="ECO:0000313" key="4">
    <source>
        <dbReference type="Proteomes" id="UP000017090"/>
    </source>
</evidence>